<dbReference type="Proteomes" id="UP000008549">
    <property type="component" value="Unassembled WGS sequence"/>
</dbReference>
<organism evidence="4 5">
    <name type="scientific">Caenorhabditis briggsae</name>
    <dbReference type="NCBI Taxonomy" id="6238"/>
    <lineage>
        <taxon>Eukaryota</taxon>
        <taxon>Metazoa</taxon>
        <taxon>Ecdysozoa</taxon>
        <taxon>Nematoda</taxon>
        <taxon>Chromadorea</taxon>
        <taxon>Rhabditida</taxon>
        <taxon>Rhabditina</taxon>
        <taxon>Rhabditomorpha</taxon>
        <taxon>Rhabditoidea</taxon>
        <taxon>Rhabditidae</taxon>
        <taxon>Peloderinae</taxon>
        <taxon>Caenorhabditis</taxon>
    </lineage>
</organism>
<dbReference type="InParanoid" id="A8XSC9"/>
<reference evidence="4 5" key="2">
    <citation type="journal article" date="2011" name="PLoS Genet.">
        <title>Caenorhabditis briggsae recombinant inbred line genotypes reveal inter-strain incompatibility and the evolution of recombination.</title>
        <authorList>
            <person name="Ross J.A."/>
            <person name="Koboldt D.C."/>
            <person name="Staisch J.E."/>
            <person name="Chamberlin H.M."/>
            <person name="Gupta B.P."/>
            <person name="Miller R.D."/>
            <person name="Baird S.E."/>
            <person name="Haag E.S."/>
        </authorList>
    </citation>
    <scope>NUCLEOTIDE SEQUENCE [LARGE SCALE GENOMIC DNA]</scope>
    <source>
        <strain evidence="4 5">AF16</strain>
    </source>
</reference>
<dbReference type="AlphaFoldDB" id="A8XSC9"/>
<sequence>MSSFAYMFLMILLNTVHAELWMHVNVVSVERKACPIDETSWGTETNGCASMSYMTLDERIVPHHERRSSSFEYVNGIPRPTVTHWPKGRLADWMISIQFISVDPVYGLARTCDRSGYIRVFQNEISNLNFQPEFVEKTLQIQGQCFTATVKVQASSDVCPWCVDESKTTTTTTTTTLTPSSSPEALFSFDSNNTSVLIAMAVLAIFSFLALTATTALLVVYIIDRKKPEFFDLPPPQANSTVLARSDQTDIFTSKSSERWTEYGCETWASFQPLKISPRETCVYKVTQEDEEDSSDSEMLLFNNLP</sequence>
<keyword evidence="1" id="KW-0812">Transmembrane</keyword>
<name>A8XSC9_CAEBR</name>
<evidence type="ECO:0000313" key="6">
    <source>
        <dbReference type="WormBase" id="CBG18294"/>
    </source>
</evidence>
<dbReference type="CTD" id="8584296"/>
<keyword evidence="2" id="KW-0732">Signal</keyword>
<dbReference type="PANTHER" id="PTHR38626">
    <property type="entry name" value="SKN-1 DEPENDENT ZYGOTIC TRANSCRIPT-RELATED"/>
    <property type="match status" value="1"/>
</dbReference>
<evidence type="ECO:0000256" key="1">
    <source>
        <dbReference type="SAM" id="Phobius"/>
    </source>
</evidence>
<dbReference type="OMA" id="YMTLDER"/>
<dbReference type="FunCoup" id="A8XSC9">
    <property type="interactions" value="1231"/>
</dbReference>
<dbReference type="InterPro" id="IPR040426">
    <property type="entry name" value="C05B5.4-like"/>
</dbReference>
<evidence type="ECO:0000313" key="4">
    <source>
        <dbReference type="EMBL" id="CAP35771.1"/>
    </source>
</evidence>
<dbReference type="WormBase" id="CBG18294">
    <property type="protein sequence ID" value="CBP42832"/>
    <property type="gene ID" value="WBGene00037741"/>
</dbReference>
<dbReference type="eggNOG" id="ENOG502RT82">
    <property type="taxonomic scope" value="Eukaryota"/>
</dbReference>
<dbReference type="HOGENOM" id="CLU_883483_0_0_1"/>
<feature type="transmembrane region" description="Helical" evidence="1">
    <location>
        <begin position="196"/>
        <end position="223"/>
    </location>
</feature>
<gene>
    <name evidence="4 6" type="ORF">CBG18294</name>
    <name evidence="4" type="ORF">CBG_18294</name>
</gene>
<feature type="chain" id="PRO_5002730934" evidence="2">
    <location>
        <begin position="19"/>
        <end position="306"/>
    </location>
</feature>
<dbReference type="GeneID" id="8584296"/>
<keyword evidence="1" id="KW-1133">Transmembrane helix</keyword>
<dbReference type="EMBL" id="HE600936">
    <property type="protein sequence ID" value="CAP35771.1"/>
    <property type="molecule type" value="Genomic_DNA"/>
</dbReference>
<accession>A8XSC9</accession>
<protein>
    <submittedName>
        <fullName evidence="4">Protein CBG18294</fullName>
    </submittedName>
</protein>
<evidence type="ECO:0000259" key="3">
    <source>
        <dbReference type="Pfam" id="PF25330"/>
    </source>
</evidence>
<dbReference type="Pfam" id="PF25330">
    <property type="entry name" value="C2_nem"/>
    <property type="match status" value="1"/>
</dbReference>
<reference evidence="4 5" key="1">
    <citation type="journal article" date="2003" name="PLoS Biol.">
        <title>The genome sequence of Caenorhabditis briggsae: a platform for comparative genomics.</title>
        <authorList>
            <person name="Stein L.D."/>
            <person name="Bao Z."/>
            <person name="Blasiar D."/>
            <person name="Blumenthal T."/>
            <person name="Brent M.R."/>
            <person name="Chen N."/>
            <person name="Chinwalla A."/>
            <person name="Clarke L."/>
            <person name="Clee C."/>
            <person name="Coghlan A."/>
            <person name="Coulson A."/>
            <person name="D'Eustachio P."/>
            <person name="Fitch D.H."/>
            <person name="Fulton L.A."/>
            <person name="Fulton R.E."/>
            <person name="Griffiths-Jones S."/>
            <person name="Harris T.W."/>
            <person name="Hillier L.W."/>
            <person name="Kamath R."/>
            <person name="Kuwabara P.E."/>
            <person name="Mardis E.R."/>
            <person name="Marra M.A."/>
            <person name="Miner T.L."/>
            <person name="Minx P."/>
            <person name="Mullikin J.C."/>
            <person name="Plumb R.W."/>
            <person name="Rogers J."/>
            <person name="Schein J.E."/>
            <person name="Sohrmann M."/>
            <person name="Spieth J."/>
            <person name="Stajich J.E."/>
            <person name="Wei C."/>
            <person name="Willey D."/>
            <person name="Wilson R.K."/>
            <person name="Durbin R."/>
            <person name="Waterston R.H."/>
        </authorList>
    </citation>
    <scope>NUCLEOTIDE SEQUENCE [LARGE SCALE GENOMIC DNA]</scope>
    <source>
        <strain evidence="4 5">AF16</strain>
    </source>
</reference>
<dbReference type="PANTHER" id="PTHR38626:SF2">
    <property type="entry name" value="CUB DOMAIN-CONTAINING PROTEIN"/>
    <property type="match status" value="1"/>
</dbReference>
<proteinExistence type="predicted"/>
<feature type="domain" description="C2" evidence="3">
    <location>
        <begin position="20"/>
        <end position="155"/>
    </location>
</feature>
<evidence type="ECO:0000256" key="2">
    <source>
        <dbReference type="SAM" id="SignalP"/>
    </source>
</evidence>
<dbReference type="RefSeq" id="XP_002642302.1">
    <property type="nucleotide sequence ID" value="XM_002642256.1"/>
</dbReference>
<dbReference type="InterPro" id="IPR057569">
    <property type="entry name" value="C2_nem"/>
</dbReference>
<feature type="signal peptide" evidence="2">
    <location>
        <begin position="1"/>
        <end position="18"/>
    </location>
</feature>
<dbReference type="KEGG" id="cbr:CBG_18294"/>
<evidence type="ECO:0000313" key="5">
    <source>
        <dbReference type="Proteomes" id="UP000008549"/>
    </source>
</evidence>
<keyword evidence="1" id="KW-0472">Membrane</keyword>
<keyword evidence="5" id="KW-1185">Reference proteome</keyword>